<dbReference type="SUPFAM" id="SSF50978">
    <property type="entry name" value="WD40 repeat-like"/>
    <property type="match status" value="1"/>
</dbReference>
<evidence type="ECO:0000313" key="8">
    <source>
        <dbReference type="Proteomes" id="UP001237642"/>
    </source>
</evidence>
<dbReference type="InterPro" id="IPR051973">
    <property type="entry name" value="tRNA_Anticodon_Mtase-Reg"/>
</dbReference>
<evidence type="ECO:0000256" key="6">
    <source>
        <dbReference type="SAM" id="MobiDB-lite"/>
    </source>
</evidence>
<keyword evidence="2" id="KW-0963">Cytoplasm</keyword>
<keyword evidence="8" id="KW-1185">Reference proteome</keyword>
<dbReference type="GO" id="GO:0030488">
    <property type="term" value="P:tRNA methylation"/>
    <property type="evidence" value="ECO:0007669"/>
    <property type="project" value="TreeGrafter"/>
</dbReference>
<keyword evidence="3" id="KW-0853">WD repeat</keyword>
<dbReference type="InterPro" id="IPR036322">
    <property type="entry name" value="WD40_repeat_dom_sf"/>
</dbReference>
<name>A0AAD8HFP9_9APIA</name>
<comment type="subcellular location">
    <subcellularLocation>
        <location evidence="1">Cytoplasm</location>
    </subcellularLocation>
</comment>
<dbReference type="AlphaFoldDB" id="A0AAD8HFP9"/>
<evidence type="ECO:0000256" key="4">
    <source>
        <dbReference type="ARBA" id="ARBA00022694"/>
    </source>
</evidence>
<dbReference type="EMBL" id="JAUIZM010000009">
    <property type="protein sequence ID" value="KAK1365489.1"/>
    <property type="molecule type" value="Genomic_DNA"/>
</dbReference>
<reference evidence="7" key="1">
    <citation type="submission" date="2023-02" db="EMBL/GenBank/DDBJ databases">
        <title>Genome of toxic invasive species Heracleum sosnowskyi carries increased number of genes despite the absence of recent whole-genome duplications.</title>
        <authorList>
            <person name="Schelkunov M."/>
            <person name="Shtratnikova V."/>
            <person name="Makarenko M."/>
            <person name="Klepikova A."/>
            <person name="Omelchenko D."/>
            <person name="Novikova G."/>
            <person name="Obukhova E."/>
            <person name="Bogdanov V."/>
            <person name="Penin A."/>
            <person name="Logacheva M."/>
        </authorList>
    </citation>
    <scope>NUCLEOTIDE SEQUENCE</scope>
    <source>
        <strain evidence="7">Hsosn_3</strain>
        <tissue evidence="7">Leaf</tissue>
    </source>
</reference>
<evidence type="ECO:0000256" key="5">
    <source>
        <dbReference type="ARBA" id="ARBA00022737"/>
    </source>
</evidence>
<proteinExistence type="predicted"/>
<dbReference type="PANTHER" id="PTHR14344:SF3">
    <property type="entry name" value="WD REPEAT-CONTAINING PROTEIN 6"/>
    <property type="match status" value="1"/>
</dbReference>
<evidence type="ECO:0000256" key="1">
    <source>
        <dbReference type="ARBA" id="ARBA00004496"/>
    </source>
</evidence>
<dbReference type="Gene3D" id="2.130.10.10">
    <property type="entry name" value="YVTN repeat-like/Quinoprotein amine dehydrogenase"/>
    <property type="match status" value="1"/>
</dbReference>
<evidence type="ECO:0000256" key="2">
    <source>
        <dbReference type="ARBA" id="ARBA00022490"/>
    </source>
</evidence>
<evidence type="ECO:0000256" key="3">
    <source>
        <dbReference type="ARBA" id="ARBA00022574"/>
    </source>
</evidence>
<gene>
    <name evidence="7" type="ORF">POM88_041050</name>
</gene>
<sequence>MALIKFDEIASFSLPGAFNSCLIPVENKERLKKALKYTEVLRYCKYTEMPHLKKRVLITNSSSGEVNICSTGGDGCICYLEYDRDHEKLQFTGMKQVKELSMVQAVSYSSMLHNDLGSGNYAVGFASAEFIIWNLITEAKVVQIPCELRDCFAYVKDEIIYIHRHWVPDCERKIYPQNLHLQFHGREMHSLCFISENTRIPSGKERGFFPNACWLATGCEDGTVRLTSHCFDGDEDDEDEENGEDLVDSDDVEAAADGDEAAT</sequence>
<keyword evidence="4" id="KW-0819">tRNA processing</keyword>
<organism evidence="7 8">
    <name type="scientific">Heracleum sosnowskyi</name>
    <dbReference type="NCBI Taxonomy" id="360622"/>
    <lineage>
        <taxon>Eukaryota</taxon>
        <taxon>Viridiplantae</taxon>
        <taxon>Streptophyta</taxon>
        <taxon>Embryophyta</taxon>
        <taxon>Tracheophyta</taxon>
        <taxon>Spermatophyta</taxon>
        <taxon>Magnoliopsida</taxon>
        <taxon>eudicotyledons</taxon>
        <taxon>Gunneridae</taxon>
        <taxon>Pentapetalae</taxon>
        <taxon>asterids</taxon>
        <taxon>campanulids</taxon>
        <taxon>Apiales</taxon>
        <taxon>Apiaceae</taxon>
        <taxon>Apioideae</taxon>
        <taxon>apioid superclade</taxon>
        <taxon>Tordylieae</taxon>
        <taxon>Tordyliinae</taxon>
        <taxon>Heracleum</taxon>
    </lineage>
</organism>
<feature type="region of interest" description="Disordered" evidence="6">
    <location>
        <begin position="230"/>
        <end position="263"/>
    </location>
</feature>
<feature type="compositionally biased region" description="Acidic residues" evidence="6">
    <location>
        <begin position="233"/>
        <end position="263"/>
    </location>
</feature>
<dbReference type="Proteomes" id="UP001237642">
    <property type="component" value="Unassembled WGS sequence"/>
</dbReference>
<keyword evidence="5" id="KW-0677">Repeat</keyword>
<evidence type="ECO:0000313" key="7">
    <source>
        <dbReference type="EMBL" id="KAK1365489.1"/>
    </source>
</evidence>
<dbReference type="InterPro" id="IPR015943">
    <property type="entry name" value="WD40/YVTN_repeat-like_dom_sf"/>
</dbReference>
<accession>A0AAD8HFP9</accession>
<dbReference type="PANTHER" id="PTHR14344">
    <property type="entry name" value="WD REPEAT PROTEIN"/>
    <property type="match status" value="1"/>
</dbReference>
<dbReference type="GO" id="GO:0005737">
    <property type="term" value="C:cytoplasm"/>
    <property type="evidence" value="ECO:0007669"/>
    <property type="project" value="UniProtKB-SubCell"/>
</dbReference>
<reference evidence="7" key="2">
    <citation type="submission" date="2023-05" db="EMBL/GenBank/DDBJ databases">
        <authorList>
            <person name="Schelkunov M.I."/>
        </authorList>
    </citation>
    <scope>NUCLEOTIDE SEQUENCE</scope>
    <source>
        <strain evidence="7">Hsosn_3</strain>
        <tissue evidence="7">Leaf</tissue>
    </source>
</reference>
<comment type="caution">
    <text evidence="7">The sequence shown here is derived from an EMBL/GenBank/DDBJ whole genome shotgun (WGS) entry which is preliminary data.</text>
</comment>
<protein>
    <submittedName>
        <fullName evidence="7">Uncharacterized protein</fullName>
    </submittedName>
</protein>